<evidence type="ECO:0000256" key="1">
    <source>
        <dbReference type="ARBA" id="ARBA00022737"/>
    </source>
</evidence>
<dbReference type="PANTHER" id="PTHR24123">
    <property type="entry name" value="ANKYRIN REPEAT-CONTAINING"/>
    <property type="match status" value="1"/>
</dbReference>
<dbReference type="PROSITE" id="PS50297">
    <property type="entry name" value="ANK_REP_REGION"/>
    <property type="match status" value="1"/>
</dbReference>
<evidence type="ECO:0000313" key="4">
    <source>
        <dbReference type="EMBL" id="SHK58428.1"/>
    </source>
</evidence>
<organism evidence="4 5">
    <name type="scientific">Pseudonocardia thermophila</name>
    <dbReference type="NCBI Taxonomy" id="1848"/>
    <lineage>
        <taxon>Bacteria</taxon>
        <taxon>Bacillati</taxon>
        <taxon>Actinomycetota</taxon>
        <taxon>Actinomycetes</taxon>
        <taxon>Pseudonocardiales</taxon>
        <taxon>Pseudonocardiaceae</taxon>
        <taxon>Pseudonocardia</taxon>
    </lineage>
</organism>
<evidence type="ECO:0000256" key="2">
    <source>
        <dbReference type="ARBA" id="ARBA00023043"/>
    </source>
</evidence>
<dbReference type="InterPro" id="IPR036770">
    <property type="entry name" value="Ankyrin_rpt-contain_sf"/>
</dbReference>
<sequence>MTALDQAVAAIRSGDVGTLAGLLRDVPGLAGARIAKTPEGRTESRSLLHVATDWPGHLPRVATTIALLVEAGADVDARFCGAHSETPLHWAASCDDVEAVDALVAAGADPESDGAVIAGGTPMDDAVAFGQWRAAARLAELGARTALWHAAGLGMLDRVAAHLAGTALLPAAHPWGDPADPPRELDVALWCAAGGGRLAVAKLLVERGADPRWVAPWDGSSIADTARRGGAADVVAWLDLTTWGSP</sequence>
<dbReference type="OrthoDB" id="2826662at2"/>
<evidence type="ECO:0000313" key="5">
    <source>
        <dbReference type="Proteomes" id="UP000184363"/>
    </source>
</evidence>
<dbReference type="SMART" id="SM00248">
    <property type="entry name" value="ANK"/>
    <property type="match status" value="3"/>
</dbReference>
<evidence type="ECO:0000256" key="3">
    <source>
        <dbReference type="PROSITE-ProRule" id="PRU00023"/>
    </source>
</evidence>
<dbReference type="Pfam" id="PF00023">
    <property type="entry name" value="Ank"/>
    <property type="match status" value="2"/>
</dbReference>
<dbReference type="InterPro" id="IPR002110">
    <property type="entry name" value="Ankyrin_rpt"/>
</dbReference>
<gene>
    <name evidence="4" type="ORF">SAMN05443637_108146</name>
</gene>
<feature type="repeat" description="ANK" evidence="3">
    <location>
        <begin position="83"/>
        <end position="115"/>
    </location>
</feature>
<dbReference type="RefSeq" id="WP_073457249.1">
    <property type="nucleotide sequence ID" value="NZ_CALGVN010000008.1"/>
</dbReference>
<reference evidence="4 5" key="1">
    <citation type="submission" date="2016-11" db="EMBL/GenBank/DDBJ databases">
        <authorList>
            <person name="Jaros S."/>
            <person name="Januszkiewicz K."/>
            <person name="Wedrychowicz H."/>
        </authorList>
    </citation>
    <scope>NUCLEOTIDE SEQUENCE [LARGE SCALE GENOMIC DNA]</scope>
    <source>
        <strain evidence="4 5">DSM 43832</strain>
    </source>
</reference>
<dbReference type="PANTHER" id="PTHR24123:SF33">
    <property type="entry name" value="PROTEIN HOS4"/>
    <property type="match status" value="1"/>
</dbReference>
<dbReference type="InterPro" id="IPR051165">
    <property type="entry name" value="Multifunctional_ANK_Repeat"/>
</dbReference>
<dbReference type="SUPFAM" id="SSF48403">
    <property type="entry name" value="Ankyrin repeat"/>
    <property type="match status" value="1"/>
</dbReference>
<keyword evidence="1" id="KW-0677">Repeat</keyword>
<dbReference type="PROSITE" id="PS50088">
    <property type="entry name" value="ANK_REPEAT"/>
    <property type="match status" value="1"/>
</dbReference>
<keyword evidence="2 3" id="KW-0040">ANK repeat</keyword>
<keyword evidence="5" id="KW-1185">Reference proteome</keyword>
<dbReference type="EMBL" id="FRAP01000008">
    <property type="protein sequence ID" value="SHK58428.1"/>
    <property type="molecule type" value="Genomic_DNA"/>
</dbReference>
<proteinExistence type="predicted"/>
<dbReference type="Proteomes" id="UP000184363">
    <property type="component" value="Unassembled WGS sequence"/>
</dbReference>
<name>A0A1M6TNQ8_PSETH</name>
<dbReference type="STRING" id="1848.SAMN05443637_108146"/>
<protein>
    <submittedName>
        <fullName evidence="4">Ankyrin repeat-containing protein</fullName>
    </submittedName>
</protein>
<dbReference type="Gene3D" id="1.25.40.20">
    <property type="entry name" value="Ankyrin repeat-containing domain"/>
    <property type="match status" value="2"/>
</dbReference>
<dbReference type="AlphaFoldDB" id="A0A1M6TNQ8"/>
<accession>A0A1M6TNQ8</accession>